<name>A0ABS0UKG5_9PSED</name>
<proteinExistence type="inferred from homology"/>
<dbReference type="RefSeq" id="WP_124412597.1">
    <property type="nucleotide sequence ID" value="NZ_CP027757.1"/>
</dbReference>
<evidence type="ECO:0000256" key="10">
    <source>
        <dbReference type="ARBA" id="ARBA00042775"/>
    </source>
</evidence>
<dbReference type="Pfam" id="PF13624">
    <property type="entry name" value="SurA_N_3"/>
    <property type="match status" value="1"/>
</dbReference>
<evidence type="ECO:0000256" key="1">
    <source>
        <dbReference type="ARBA" id="ARBA00004382"/>
    </source>
</evidence>
<dbReference type="PROSITE" id="PS01096">
    <property type="entry name" value="PPIC_PPIASE_1"/>
    <property type="match status" value="1"/>
</dbReference>
<dbReference type="Gene3D" id="3.10.50.40">
    <property type="match status" value="1"/>
</dbReference>
<protein>
    <recommendedName>
        <fullName evidence="9">Periplasmic chaperone PpiD</fullName>
    </recommendedName>
    <alternativeName>
        <fullName evidence="10">Periplasmic folding chaperone</fullName>
    </alternativeName>
</protein>
<keyword evidence="2" id="KW-1003">Cell membrane</keyword>
<evidence type="ECO:0000256" key="12">
    <source>
        <dbReference type="SAM" id="Phobius"/>
    </source>
</evidence>
<dbReference type="EMBL" id="JAEILG010000042">
    <property type="protein sequence ID" value="MBI6566091.1"/>
    <property type="molecule type" value="Genomic_DNA"/>
</dbReference>
<evidence type="ECO:0000313" key="14">
    <source>
        <dbReference type="EMBL" id="MBI6566091.1"/>
    </source>
</evidence>
<dbReference type="InterPro" id="IPR023058">
    <property type="entry name" value="PPIase_PpiC_CS"/>
</dbReference>
<feature type="domain" description="PpiC" evidence="13">
    <location>
        <begin position="263"/>
        <end position="362"/>
    </location>
</feature>
<evidence type="ECO:0000256" key="3">
    <source>
        <dbReference type="ARBA" id="ARBA00022519"/>
    </source>
</evidence>
<comment type="similarity">
    <text evidence="8">Belongs to the PpiD chaperone family.</text>
</comment>
<dbReference type="Pfam" id="PF00639">
    <property type="entry name" value="Rotamase"/>
    <property type="match status" value="1"/>
</dbReference>
<sequence length="624" mass="68591">MLQNIRDNSQGWIAKTIIGIIVALMAFTGIEAIFQASGNNKQDVAKVNGEEITQTELSQAVDMQRRQLMQQLGKDFDASLLDEKLLRDAALKGLIDRKLLLQGAADSKFGFSEAALDQVILQTPEFQVDGKFSAERFDQVIRQLGYSRMQFRQMLTQEMLIGQVRAGIAGSGFVTDAEVLAFARLEKQTRDFATVNIKADPAAVKLTDDEVKAYYDQHAKEFMTPDQVVIDYLELKKSSFFDQVTVKDDELQAAYEKETANLAEQRRAAHILIEVNDKVTEAQAKAKIEEIQARLAKGEKFEALAKEFSQDPGSANNGGDLGFAGPGVYDPDFETALYGLKQDQVSAPVRSAFGWHLIKLLGVEAPEVPSFASLKDKLTRELKTQQVEQRFVEATKQLEDAAFEASDLAQPASDLKLTVHTSAPFGREGGEGVAANRAVVTAAFSPEVLDEGANSSAIELDPETIIVLRAKEHLKPAQLPLEKVEAAIRTQMTKERASAAAKAHADELIASLRDGKTALDQPIDGQAWKVTEAATRGQESIDPAVLQALFRMPKPAAKDKPTFATVTLRDGSLVIVRLNGVNEAAAPTDEEKAQYRRFLASRIGQQDFAAYRKQLETQADIKKY</sequence>
<feature type="transmembrane region" description="Helical" evidence="12">
    <location>
        <begin position="12"/>
        <end position="34"/>
    </location>
</feature>
<keyword evidence="6 12" id="KW-0472">Membrane</keyword>
<keyword evidence="15" id="KW-1185">Reference proteome</keyword>
<dbReference type="PANTHER" id="PTHR47529">
    <property type="entry name" value="PEPTIDYL-PROLYL CIS-TRANS ISOMERASE D"/>
    <property type="match status" value="1"/>
</dbReference>
<dbReference type="PANTHER" id="PTHR47529:SF1">
    <property type="entry name" value="PERIPLASMIC CHAPERONE PPID"/>
    <property type="match status" value="1"/>
</dbReference>
<evidence type="ECO:0000259" key="13">
    <source>
        <dbReference type="PROSITE" id="PS50198"/>
    </source>
</evidence>
<keyword evidence="3" id="KW-0997">Cell inner membrane</keyword>
<evidence type="ECO:0000256" key="9">
    <source>
        <dbReference type="ARBA" id="ARBA00040743"/>
    </source>
</evidence>
<keyword evidence="5 12" id="KW-1133">Transmembrane helix</keyword>
<comment type="caution">
    <text evidence="14">The sequence shown here is derived from an EMBL/GenBank/DDBJ whole genome shotgun (WGS) entry which is preliminary data.</text>
</comment>
<evidence type="ECO:0000256" key="8">
    <source>
        <dbReference type="ARBA" id="ARBA00038408"/>
    </source>
</evidence>
<organism evidence="14 15">
    <name type="scientific">Pseudomonas synxantha</name>
    <dbReference type="NCBI Taxonomy" id="47883"/>
    <lineage>
        <taxon>Bacteria</taxon>
        <taxon>Pseudomonadati</taxon>
        <taxon>Pseudomonadota</taxon>
        <taxon>Gammaproteobacteria</taxon>
        <taxon>Pseudomonadales</taxon>
        <taxon>Pseudomonadaceae</taxon>
        <taxon>Pseudomonas</taxon>
    </lineage>
</organism>
<evidence type="ECO:0000256" key="11">
    <source>
        <dbReference type="PROSITE-ProRule" id="PRU00278"/>
    </source>
</evidence>
<evidence type="ECO:0000256" key="4">
    <source>
        <dbReference type="ARBA" id="ARBA00022692"/>
    </source>
</evidence>
<dbReference type="PROSITE" id="PS50198">
    <property type="entry name" value="PPIC_PPIASE_2"/>
    <property type="match status" value="1"/>
</dbReference>
<dbReference type="InterPro" id="IPR000297">
    <property type="entry name" value="PPIase_PpiC"/>
</dbReference>
<keyword evidence="11" id="KW-0697">Rotamase</keyword>
<accession>A0ABS0UKG5</accession>
<dbReference type="InterPro" id="IPR027304">
    <property type="entry name" value="Trigger_fact/SurA_dom_sf"/>
</dbReference>
<dbReference type="InterPro" id="IPR052029">
    <property type="entry name" value="PpiD_chaperone"/>
</dbReference>
<keyword evidence="11" id="KW-0413">Isomerase</keyword>
<keyword evidence="7" id="KW-0143">Chaperone</keyword>
<dbReference type="Gene3D" id="1.10.4030.10">
    <property type="entry name" value="Porin chaperone SurA, peptide-binding domain"/>
    <property type="match status" value="1"/>
</dbReference>
<reference evidence="14 15" key="1">
    <citation type="submission" date="2020-12" db="EMBL/GenBank/DDBJ databases">
        <title>Comparative genomic insights into the epidemiology and virulence of plant pathogenic Pseudomonads from Turkey.</title>
        <authorList>
            <person name="Dillon M."/>
            <person name="Ruiz-Bedoya T."/>
            <person name="Bendalovic-Torma C."/>
            <person name="Guttman K.M."/>
            <person name="Kwak H."/>
            <person name="Middleton M.A."/>
            <person name="Wang P.W."/>
            <person name="Horuz S."/>
            <person name="Aysan Y."/>
            <person name="Guttman D.S."/>
        </authorList>
    </citation>
    <scope>NUCLEOTIDE SEQUENCE [LARGE SCALE GENOMIC DNA]</scope>
    <source>
        <strain evidence="14 15">S5_IA_2b</strain>
    </source>
</reference>
<evidence type="ECO:0000313" key="15">
    <source>
        <dbReference type="Proteomes" id="UP000648914"/>
    </source>
</evidence>
<comment type="subcellular location">
    <subcellularLocation>
        <location evidence="1">Cell inner membrane</location>
        <topology evidence="1">Single-pass type II membrane protein</topology>
        <orientation evidence="1">Periplasmic side</orientation>
    </subcellularLocation>
</comment>
<dbReference type="InterPro" id="IPR046357">
    <property type="entry name" value="PPIase_dom_sf"/>
</dbReference>
<dbReference type="SUPFAM" id="SSF54534">
    <property type="entry name" value="FKBP-like"/>
    <property type="match status" value="1"/>
</dbReference>
<dbReference type="SUPFAM" id="SSF109998">
    <property type="entry name" value="Triger factor/SurA peptide-binding domain-like"/>
    <property type="match status" value="1"/>
</dbReference>
<gene>
    <name evidence="14" type="ORF">YA0852_18525</name>
</gene>
<evidence type="ECO:0000256" key="6">
    <source>
        <dbReference type="ARBA" id="ARBA00023136"/>
    </source>
</evidence>
<keyword evidence="4 12" id="KW-0812">Transmembrane</keyword>
<evidence type="ECO:0000256" key="5">
    <source>
        <dbReference type="ARBA" id="ARBA00022989"/>
    </source>
</evidence>
<evidence type="ECO:0000256" key="7">
    <source>
        <dbReference type="ARBA" id="ARBA00023186"/>
    </source>
</evidence>
<dbReference type="Proteomes" id="UP000648914">
    <property type="component" value="Unassembled WGS sequence"/>
</dbReference>
<evidence type="ECO:0000256" key="2">
    <source>
        <dbReference type="ARBA" id="ARBA00022475"/>
    </source>
</evidence>